<dbReference type="PANTHER" id="PTHR33107">
    <property type="entry name" value="KUNITZ TRYPSIN INHIBITOR 2"/>
    <property type="match status" value="1"/>
</dbReference>
<feature type="chain" id="PRO_5042190096" evidence="1">
    <location>
        <begin position="24"/>
        <end position="211"/>
    </location>
</feature>
<protein>
    <submittedName>
        <fullName evidence="2">Uncharacterized protein</fullName>
    </submittedName>
</protein>
<keyword evidence="1" id="KW-0732">Signal</keyword>
<dbReference type="Pfam" id="PF00197">
    <property type="entry name" value="Kunitz_legume"/>
    <property type="match status" value="1"/>
</dbReference>
<dbReference type="PRINTS" id="PR00291">
    <property type="entry name" value="KUNITZINHBTR"/>
</dbReference>
<gene>
    <name evidence="2" type="ORF">QN277_000240</name>
</gene>
<dbReference type="PROSITE" id="PS00283">
    <property type="entry name" value="SOYBEAN_KUNITZ"/>
    <property type="match status" value="1"/>
</dbReference>
<evidence type="ECO:0000256" key="1">
    <source>
        <dbReference type="SAM" id="SignalP"/>
    </source>
</evidence>
<dbReference type="EMBL" id="JAWXYG010000001">
    <property type="protein sequence ID" value="KAK4283271.1"/>
    <property type="molecule type" value="Genomic_DNA"/>
</dbReference>
<keyword evidence="3" id="KW-1185">Reference proteome</keyword>
<reference evidence="2" key="1">
    <citation type="submission" date="2023-10" db="EMBL/GenBank/DDBJ databases">
        <title>Chromosome-level genome of the transformable northern wattle, Acacia crassicarpa.</title>
        <authorList>
            <person name="Massaro I."/>
            <person name="Sinha N.R."/>
            <person name="Poethig S."/>
            <person name="Leichty A.R."/>
        </authorList>
    </citation>
    <scope>NUCLEOTIDE SEQUENCE</scope>
    <source>
        <strain evidence="2">Acra3RX</strain>
        <tissue evidence="2">Leaf</tissue>
    </source>
</reference>
<organism evidence="2 3">
    <name type="scientific">Acacia crassicarpa</name>
    <name type="common">northern wattle</name>
    <dbReference type="NCBI Taxonomy" id="499986"/>
    <lineage>
        <taxon>Eukaryota</taxon>
        <taxon>Viridiplantae</taxon>
        <taxon>Streptophyta</taxon>
        <taxon>Embryophyta</taxon>
        <taxon>Tracheophyta</taxon>
        <taxon>Spermatophyta</taxon>
        <taxon>Magnoliopsida</taxon>
        <taxon>eudicotyledons</taxon>
        <taxon>Gunneridae</taxon>
        <taxon>Pentapetalae</taxon>
        <taxon>rosids</taxon>
        <taxon>fabids</taxon>
        <taxon>Fabales</taxon>
        <taxon>Fabaceae</taxon>
        <taxon>Caesalpinioideae</taxon>
        <taxon>mimosoid clade</taxon>
        <taxon>Acacieae</taxon>
        <taxon>Acacia</taxon>
    </lineage>
</organism>
<dbReference type="Proteomes" id="UP001293593">
    <property type="component" value="Unassembled WGS sequence"/>
</dbReference>
<accession>A0AAE1N5R0</accession>
<evidence type="ECO:0000313" key="2">
    <source>
        <dbReference type="EMBL" id="KAK4283271.1"/>
    </source>
</evidence>
<evidence type="ECO:0000313" key="3">
    <source>
        <dbReference type="Proteomes" id="UP001293593"/>
    </source>
</evidence>
<dbReference type="Gene3D" id="2.80.10.50">
    <property type="match status" value="1"/>
</dbReference>
<proteinExistence type="predicted"/>
<dbReference type="PANTHER" id="PTHR33107:SF5">
    <property type="entry name" value="KUNITZ TRYPSIN INHIBITOR 5"/>
    <property type="match status" value="1"/>
</dbReference>
<sequence length="211" mass="22671">MPARSLITTLSFLLWISLSLASASEHAVIDTDGEPLLPGQEYYITSAIWGAGGGGVFPVQTGVDRSCAYSIIQSPSDRYKGKPVKFHVVGTSTDKIYSGSTDLEIEFVENAACVESPKWAATSDSASSSLYRLAIGDSASVSGFFQIHVLNSFSSKLVFCPGTVKVVPSTCYDIGLETNRELVVKHDDTGNDAKLWVFEKAQTVKGKFSII</sequence>
<name>A0AAE1N5R0_9FABA</name>
<dbReference type="AlphaFoldDB" id="A0AAE1N5R0"/>
<dbReference type="SMART" id="SM00452">
    <property type="entry name" value="STI"/>
    <property type="match status" value="1"/>
</dbReference>
<dbReference type="SUPFAM" id="SSF50386">
    <property type="entry name" value="STI-like"/>
    <property type="match status" value="1"/>
</dbReference>
<feature type="signal peptide" evidence="1">
    <location>
        <begin position="1"/>
        <end position="23"/>
    </location>
</feature>
<dbReference type="InterPro" id="IPR002160">
    <property type="entry name" value="Prot_inh_Kunz-lg"/>
</dbReference>
<dbReference type="InterPro" id="IPR011065">
    <property type="entry name" value="Kunitz_inhibitor_STI-like_sf"/>
</dbReference>
<comment type="caution">
    <text evidence="2">The sequence shown here is derived from an EMBL/GenBank/DDBJ whole genome shotgun (WGS) entry which is preliminary data.</text>
</comment>
<dbReference type="GO" id="GO:0004866">
    <property type="term" value="F:endopeptidase inhibitor activity"/>
    <property type="evidence" value="ECO:0007669"/>
    <property type="project" value="InterPro"/>
</dbReference>